<proteinExistence type="predicted"/>
<dbReference type="EMBL" id="CAJMWX010001050">
    <property type="protein sequence ID" value="CAE6458536.1"/>
    <property type="molecule type" value="Genomic_DNA"/>
</dbReference>
<feature type="transmembrane region" description="Helical" evidence="1">
    <location>
        <begin position="20"/>
        <end position="44"/>
    </location>
</feature>
<name>A0A8H3BLE3_9AGAM</name>
<feature type="transmembrane region" description="Helical" evidence="1">
    <location>
        <begin position="168"/>
        <end position="193"/>
    </location>
</feature>
<dbReference type="Pfam" id="PF20152">
    <property type="entry name" value="DUF6534"/>
    <property type="match status" value="1"/>
</dbReference>
<evidence type="ECO:0000256" key="1">
    <source>
        <dbReference type="SAM" id="Phobius"/>
    </source>
</evidence>
<organism evidence="3 4">
    <name type="scientific">Rhizoctonia solani</name>
    <dbReference type="NCBI Taxonomy" id="456999"/>
    <lineage>
        <taxon>Eukaryota</taxon>
        <taxon>Fungi</taxon>
        <taxon>Dikarya</taxon>
        <taxon>Basidiomycota</taxon>
        <taxon>Agaricomycotina</taxon>
        <taxon>Agaricomycetes</taxon>
        <taxon>Cantharellales</taxon>
        <taxon>Ceratobasidiaceae</taxon>
        <taxon>Rhizoctonia</taxon>
    </lineage>
</organism>
<feature type="transmembrane region" description="Helical" evidence="1">
    <location>
        <begin position="56"/>
        <end position="79"/>
    </location>
</feature>
<dbReference type="Proteomes" id="UP000663888">
    <property type="component" value="Unassembled WGS sequence"/>
</dbReference>
<comment type="caution">
    <text evidence="3">The sequence shown here is derived from an EMBL/GenBank/DDBJ whole genome shotgun (WGS) entry which is preliminary data.</text>
</comment>
<feature type="transmembrane region" description="Helical" evidence="1">
    <location>
        <begin position="99"/>
        <end position="118"/>
    </location>
</feature>
<evidence type="ECO:0000313" key="4">
    <source>
        <dbReference type="Proteomes" id="UP000663888"/>
    </source>
</evidence>
<sequence>MDGLDALEQHTRERLSGNKPLYIGPFLSAGILDALFCGFLLMQGGKYVWSCRKDSLLLKLGASYVILMNLAGSTLTWVWVYDLFVYHFGTYHLFQSSKYISWFFIFNSTTVVVVQVFFGWRAWMLTGKNTTVAVVIGTLIVCALAGGIGMKVVCVRLGAVWDPKGIRIPAYICASCTVCADSTITGIILFFLLSNRSDYSSRINRVIDRTIRITFESQLPPTLSAITVSLVYLFNEDGFIYIPILVIKLKLYAISFLHTLNSRPDRSSRAFEMTQPRKVEDSYPTTWNTGLGTYTTPTSPFSTRQAEVNVTVVSFATSGQVMSQDEDGAPYSTRSRWE</sequence>
<feature type="transmembrane region" description="Helical" evidence="1">
    <location>
        <begin position="130"/>
        <end position="148"/>
    </location>
</feature>
<dbReference type="InterPro" id="IPR045339">
    <property type="entry name" value="DUF6534"/>
</dbReference>
<keyword evidence="1" id="KW-0812">Transmembrane</keyword>
<evidence type="ECO:0000313" key="3">
    <source>
        <dbReference type="EMBL" id="CAE6458536.1"/>
    </source>
</evidence>
<dbReference type="PANTHER" id="PTHR40465:SF1">
    <property type="entry name" value="DUF6534 DOMAIN-CONTAINING PROTEIN"/>
    <property type="match status" value="1"/>
</dbReference>
<feature type="transmembrane region" description="Helical" evidence="1">
    <location>
        <begin position="213"/>
        <end position="234"/>
    </location>
</feature>
<evidence type="ECO:0000259" key="2">
    <source>
        <dbReference type="Pfam" id="PF20152"/>
    </source>
</evidence>
<gene>
    <name evidence="3" type="ORF">RDB_LOCUS83925</name>
</gene>
<dbReference type="PANTHER" id="PTHR40465">
    <property type="entry name" value="CHROMOSOME 1, WHOLE GENOME SHOTGUN SEQUENCE"/>
    <property type="match status" value="1"/>
</dbReference>
<keyword evidence="1" id="KW-0472">Membrane</keyword>
<accession>A0A8H3BLE3</accession>
<protein>
    <recommendedName>
        <fullName evidence="2">DUF6534 domain-containing protein</fullName>
    </recommendedName>
</protein>
<dbReference type="AlphaFoldDB" id="A0A8H3BLE3"/>
<keyword evidence="1" id="KW-1133">Transmembrane helix</keyword>
<reference evidence="3" key="1">
    <citation type="submission" date="2021-01" db="EMBL/GenBank/DDBJ databases">
        <authorList>
            <person name="Kaushik A."/>
        </authorList>
    </citation>
    <scope>NUCLEOTIDE SEQUENCE</scope>
    <source>
        <strain evidence="3">AG4-R118</strain>
    </source>
</reference>
<feature type="domain" description="DUF6534" evidence="2">
    <location>
        <begin position="178"/>
        <end position="263"/>
    </location>
</feature>
<feature type="transmembrane region" description="Helical" evidence="1">
    <location>
        <begin position="240"/>
        <end position="260"/>
    </location>
</feature>